<feature type="transmembrane region" description="Helical" evidence="1">
    <location>
        <begin position="9"/>
        <end position="29"/>
    </location>
</feature>
<feature type="transmembrane region" description="Helical" evidence="1">
    <location>
        <begin position="35"/>
        <end position="53"/>
    </location>
</feature>
<evidence type="ECO:0000313" key="3">
    <source>
        <dbReference type="Proteomes" id="UP001556367"/>
    </source>
</evidence>
<feature type="transmembrane region" description="Helical" evidence="1">
    <location>
        <begin position="65"/>
        <end position="89"/>
    </location>
</feature>
<evidence type="ECO:0000313" key="2">
    <source>
        <dbReference type="EMBL" id="KAL0954102.1"/>
    </source>
</evidence>
<dbReference type="PROSITE" id="PS51257">
    <property type="entry name" value="PROKAR_LIPOPROTEIN"/>
    <property type="match status" value="1"/>
</dbReference>
<keyword evidence="1" id="KW-1133">Transmembrane helix</keyword>
<reference evidence="3" key="1">
    <citation type="submission" date="2024-06" db="EMBL/GenBank/DDBJ databases">
        <title>Multi-omics analyses provide insights into the biosynthesis of the anticancer antibiotic pleurotin in Hohenbuehelia grisea.</title>
        <authorList>
            <person name="Weaver J.A."/>
            <person name="Alberti F."/>
        </authorList>
    </citation>
    <scope>NUCLEOTIDE SEQUENCE [LARGE SCALE GENOMIC DNA]</scope>
    <source>
        <strain evidence="3">T-177</strain>
    </source>
</reference>
<dbReference type="Proteomes" id="UP001556367">
    <property type="component" value="Unassembled WGS sequence"/>
</dbReference>
<dbReference type="EMBL" id="JASNQZ010000008">
    <property type="protein sequence ID" value="KAL0954102.1"/>
    <property type="molecule type" value="Genomic_DNA"/>
</dbReference>
<keyword evidence="1" id="KW-0812">Transmembrane</keyword>
<proteinExistence type="predicted"/>
<organism evidence="2 3">
    <name type="scientific">Hohenbuehelia grisea</name>
    <dbReference type="NCBI Taxonomy" id="104357"/>
    <lineage>
        <taxon>Eukaryota</taxon>
        <taxon>Fungi</taxon>
        <taxon>Dikarya</taxon>
        <taxon>Basidiomycota</taxon>
        <taxon>Agaricomycotina</taxon>
        <taxon>Agaricomycetes</taxon>
        <taxon>Agaricomycetidae</taxon>
        <taxon>Agaricales</taxon>
        <taxon>Pleurotineae</taxon>
        <taxon>Pleurotaceae</taxon>
        <taxon>Hohenbuehelia</taxon>
    </lineage>
</organism>
<evidence type="ECO:0008006" key="4">
    <source>
        <dbReference type="Google" id="ProtNLM"/>
    </source>
</evidence>
<protein>
    <recommendedName>
        <fullName evidence="4">MARVEL domain-containing protein</fullName>
    </recommendedName>
</protein>
<sequence>MPLKAYNPVILALSSTSLLGACVLIGLTTRNHGLYSLWVDIVLAVMTIIYNVALLTRTFRSQWRFFGCSGAPSIAIIAFTFSLVAIWVVEFGISVETAALGPQNKKAHRKATWSFAVQVGESVLTSLEAVILATIGLYLCVEKQKIDLLDLEAEKSKVFYPDPATIATPHIVRPPPVAKFP</sequence>
<comment type="caution">
    <text evidence="2">The sequence shown here is derived from an EMBL/GenBank/DDBJ whole genome shotgun (WGS) entry which is preliminary data.</text>
</comment>
<keyword evidence="1" id="KW-0472">Membrane</keyword>
<accession>A0ABR3JEM9</accession>
<keyword evidence="3" id="KW-1185">Reference proteome</keyword>
<name>A0ABR3JEM9_9AGAR</name>
<evidence type="ECO:0000256" key="1">
    <source>
        <dbReference type="SAM" id="Phobius"/>
    </source>
</evidence>
<gene>
    <name evidence="2" type="ORF">HGRIS_005249</name>
</gene>